<reference evidence="2" key="1">
    <citation type="submission" date="2020-08" db="EMBL/GenBank/DDBJ databases">
        <title>Plant Genome Project.</title>
        <authorList>
            <person name="Zhang R.-G."/>
        </authorList>
    </citation>
    <scope>NUCLEOTIDE SEQUENCE</scope>
    <source>
        <strain evidence="2">WSP0</strain>
        <tissue evidence="2">Leaf</tissue>
    </source>
</reference>
<dbReference type="Proteomes" id="UP000823749">
    <property type="component" value="Chromosome 7"/>
</dbReference>
<keyword evidence="1" id="KW-1133">Transmembrane helix</keyword>
<evidence type="ECO:0000313" key="2">
    <source>
        <dbReference type="EMBL" id="KAG5539955.1"/>
    </source>
</evidence>
<dbReference type="AlphaFoldDB" id="A0AAV6JKX8"/>
<proteinExistence type="predicted"/>
<evidence type="ECO:0000256" key="1">
    <source>
        <dbReference type="SAM" id="Phobius"/>
    </source>
</evidence>
<evidence type="ECO:0000313" key="3">
    <source>
        <dbReference type="Proteomes" id="UP000823749"/>
    </source>
</evidence>
<feature type="transmembrane region" description="Helical" evidence="1">
    <location>
        <begin position="26"/>
        <end position="45"/>
    </location>
</feature>
<feature type="transmembrane region" description="Helical" evidence="1">
    <location>
        <begin position="51"/>
        <end position="71"/>
    </location>
</feature>
<keyword evidence="3" id="KW-1185">Reference proteome</keyword>
<accession>A0AAV6JKX8</accession>
<gene>
    <name evidence="2" type="ORF">RHGRI_020252</name>
</gene>
<name>A0AAV6JKX8_9ERIC</name>
<comment type="caution">
    <text evidence="2">The sequence shown here is derived from an EMBL/GenBank/DDBJ whole genome shotgun (WGS) entry which is preliminary data.</text>
</comment>
<organism evidence="2 3">
    <name type="scientific">Rhododendron griersonianum</name>
    <dbReference type="NCBI Taxonomy" id="479676"/>
    <lineage>
        <taxon>Eukaryota</taxon>
        <taxon>Viridiplantae</taxon>
        <taxon>Streptophyta</taxon>
        <taxon>Embryophyta</taxon>
        <taxon>Tracheophyta</taxon>
        <taxon>Spermatophyta</taxon>
        <taxon>Magnoliopsida</taxon>
        <taxon>eudicotyledons</taxon>
        <taxon>Gunneridae</taxon>
        <taxon>Pentapetalae</taxon>
        <taxon>asterids</taxon>
        <taxon>Ericales</taxon>
        <taxon>Ericaceae</taxon>
        <taxon>Ericoideae</taxon>
        <taxon>Rhodoreae</taxon>
        <taxon>Rhododendron</taxon>
    </lineage>
</organism>
<keyword evidence="1" id="KW-0812">Transmembrane</keyword>
<evidence type="ECO:0008006" key="4">
    <source>
        <dbReference type="Google" id="ProtNLM"/>
    </source>
</evidence>
<dbReference type="EMBL" id="JACTNZ010000007">
    <property type="protein sequence ID" value="KAG5539955.1"/>
    <property type="molecule type" value="Genomic_DNA"/>
</dbReference>
<sequence length="72" mass="7574">MFFCTRRLVESFTGQSPRSGSYWSRLLDLVGVGGGLIIFRLGFVVGLSFSAAVKSFVCLGCAGGFGARLGCS</sequence>
<keyword evidence="1" id="KW-0472">Membrane</keyword>
<protein>
    <recommendedName>
        <fullName evidence="4">Transmembrane protein</fullName>
    </recommendedName>
</protein>